<dbReference type="AlphaFoldDB" id="A0A1H3R6J1"/>
<dbReference type="SUPFAM" id="SSF53807">
    <property type="entry name" value="Helical backbone' metal receptor"/>
    <property type="match status" value="1"/>
</dbReference>
<gene>
    <name evidence="2" type="ORF">SAMN05192546_11221</name>
</gene>
<dbReference type="RefSeq" id="WP_093315461.1">
    <property type="nucleotide sequence ID" value="NZ_FNPV01000012.1"/>
</dbReference>
<dbReference type="Proteomes" id="UP000199230">
    <property type="component" value="Unassembled WGS sequence"/>
</dbReference>
<name>A0A1H3R6J1_9FIRM</name>
<evidence type="ECO:0000313" key="2">
    <source>
        <dbReference type="EMBL" id="SDZ20858.1"/>
    </source>
</evidence>
<dbReference type="EMBL" id="FNPV01000012">
    <property type="protein sequence ID" value="SDZ20858.1"/>
    <property type="molecule type" value="Genomic_DNA"/>
</dbReference>
<proteinExistence type="predicted"/>
<sequence length="386" mass="42395">MKTILTKLPPLAPDYSGASAAFYSLGGVIILNGADGCIGNVTGYDEPRFFEEPSHIFSSGLREIHAITGDEEVLLEKIRKAQIRENIQFIVILGTPTSAVIASDHESISKMVMAEKSIPVIPLNTTGIETYEKGSALAFETIAKNWASSEQPAQGAVNILGATPMDYWSLNQVMEIKEALESHGQRVNSIWGMDGQGLESIKRSLNAEVNLVISISGLKAAKYLKQQYDMPYVVGVPVGKEPTKILVDQLKNPSAPVKRREEKYSASPAGLVIGEQVWANAFRDYLEKEKAMPSLQVCSLFQMEKAYCRKGDKQIGSEEELEIMAETYSYPMVVGDPFFQSIFTSDKTSFYSAPHLAVSSRISWGHDVLYTGLKPTVIASREKNLG</sequence>
<dbReference type="OrthoDB" id="3199475at2"/>
<dbReference type="InterPro" id="IPR000510">
    <property type="entry name" value="Nase/OxRdtase_comp1"/>
</dbReference>
<dbReference type="PANTHER" id="PTHR42956">
    <property type="entry name" value="NITROGENASE IRON-MOLYBDENUM COFACTOR BIOSYNTHESIS PROTEIN NIFE"/>
    <property type="match status" value="1"/>
</dbReference>
<accession>A0A1H3R6J1</accession>
<dbReference type="GO" id="GO:0016491">
    <property type="term" value="F:oxidoreductase activity"/>
    <property type="evidence" value="ECO:0007669"/>
    <property type="project" value="InterPro"/>
</dbReference>
<dbReference type="PANTHER" id="PTHR42956:SF1">
    <property type="entry name" value="NITROGENASE IRON-MOLYBDENUM COFACTOR BIOSYNTHESIS PROTEIN NIFE"/>
    <property type="match status" value="1"/>
</dbReference>
<keyword evidence="3" id="KW-1185">Reference proteome</keyword>
<organism evidence="2 3">
    <name type="scientific">Tindallia californiensis</name>
    <dbReference type="NCBI Taxonomy" id="159292"/>
    <lineage>
        <taxon>Bacteria</taxon>
        <taxon>Bacillati</taxon>
        <taxon>Bacillota</taxon>
        <taxon>Clostridia</taxon>
        <taxon>Peptostreptococcales</taxon>
        <taxon>Tindalliaceae</taxon>
        <taxon>Tindallia</taxon>
    </lineage>
</organism>
<dbReference type="Gene3D" id="3.40.50.1980">
    <property type="entry name" value="Nitrogenase molybdenum iron protein domain"/>
    <property type="match status" value="2"/>
</dbReference>
<evidence type="ECO:0000259" key="1">
    <source>
        <dbReference type="Pfam" id="PF00148"/>
    </source>
</evidence>
<evidence type="ECO:0000313" key="3">
    <source>
        <dbReference type="Proteomes" id="UP000199230"/>
    </source>
</evidence>
<protein>
    <submittedName>
        <fullName evidence="2">Nitrogenase component 1 type Oxidoreductase</fullName>
    </submittedName>
</protein>
<dbReference type="InterPro" id="IPR049939">
    <property type="entry name" value="NifE-like"/>
</dbReference>
<feature type="domain" description="Nitrogenase/oxidoreductase component 1" evidence="1">
    <location>
        <begin position="15"/>
        <end position="255"/>
    </location>
</feature>
<reference evidence="2 3" key="1">
    <citation type="submission" date="2016-10" db="EMBL/GenBank/DDBJ databases">
        <authorList>
            <person name="de Groot N.N."/>
        </authorList>
    </citation>
    <scope>NUCLEOTIDE SEQUENCE [LARGE SCALE GENOMIC DNA]</scope>
    <source>
        <strain evidence="2 3">APO</strain>
    </source>
</reference>
<dbReference type="STRING" id="159292.SAMN05192546_11221"/>
<dbReference type="Pfam" id="PF00148">
    <property type="entry name" value="Oxidored_nitro"/>
    <property type="match status" value="1"/>
</dbReference>